<dbReference type="InterPro" id="IPR012551">
    <property type="entry name" value="DUF1707_SHOCT-like"/>
</dbReference>
<proteinExistence type="predicted"/>
<dbReference type="AlphaFoldDB" id="A0A4R1I2Z7"/>
<gene>
    <name evidence="3" type="ORF">EV378_3568</name>
</gene>
<keyword evidence="1" id="KW-0472">Membrane</keyword>
<keyword evidence="1" id="KW-0812">Transmembrane</keyword>
<keyword evidence="1" id="KW-1133">Transmembrane helix</keyword>
<name>A0A4R1I2Z7_PSEEN</name>
<feature type="domain" description="DUF1707" evidence="2">
    <location>
        <begin position="11"/>
        <end position="63"/>
    </location>
</feature>
<dbReference type="Pfam" id="PF08044">
    <property type="entry name" value="DUF1707"/>
    <property type="match status" value="1"/>
</dbReference>
<evidence type="ECO:0000313" key="4">
    <source>
        <dbReference type="Proteomes" id="UP000295560"/>
    </source>
</evidence>
<protein>
    <submittedName>
        <fullName evidence="3">Uncharacterized protein DUF1707</fullName>
    </submittedName>
</protein>
<dbReference type="OrthoDB" id="3748531at2"/>
<accession>A0A4R1I2Z7</accession>
<feature type="transmembrane region" description="Helical" evidence="1">
    <location>
        <begin position="121"/>
        <end position="138"/>
    </location>
</feature>
<dbReference type="Proteomes" id="UP000295560">
    <property type="component" value="Unassembled WGS sequence"/>
</dbReference>
<sequence length="153" mass="17337">MGDEVDRNPSIRVSDAERSDTVERLKLAQQEGRLSLVEYDDRLQRAYSAVTRADLDTLTHDLPSVHRTELPAARQEREAVEKKEARADHIKQWRSWAGTSVLLTGIWAIICLAAGDLIFFWPMFPIGIWGLVLLTSTFDGSRDKGTKRDAIEE</sequence>
<dbReference type="EMBL" id="SMFZ01000001">
    <property type="protein sequence ID" value="TCK27690.1"/>
    <property type="molecule type" value="Genomic_DNA"/>
</dbReference>
<comment type="caution">
    <text evidence="3">The sequence shown here is derived from an EMBL/GenBank/DDBJ whole genome shotgun (WGS) entry which is preliminary data.</text>
</comment>
<dbReference type="RefSeq" id="WP_132426813.1">
    <property type="nucleotide sequence ID" value="NZ_SMFZ01000001.1"/>
</dbReference>
<evidence type="ECO:0000313" key="3">
    <source>
        <dbReference type="EMBL" id="TCK27690.1"/>
    </source>
</evidence>
<feature type="transmembrane region" description="Helical" evidence="1">
    <location>
        <begin position="96"/>
        <end position="115"/>
    </location>
</feature>
<dbReference type="PANTHER" id="PTHR40763">
    <property type="entry name" value="MEMBRANE PROTEIN-RELATED"/>
    <property type="match status" value="1"/>
</dbReference>
<organism evidence="3 4">
    <name type="scientific">Pseudonocardia endophytica</name>
    <dbReference type="NCBI Taxonomy" id="401976"/>
    <lineage>
        <taxon>Bacteria</taxon>
        <taxon>Bacillati</taxon>
        <taxon>Actinomycetota</taxon>
        <taxon>Actinomycetes</taxon>
        <taxon>Pseudonocardiales</taxon>
        <taxon>Pseudonocardiaceae</taxon>
        <taxon>Pseudonocardia</taxon>
    </lineage>
</organism>
<evidence type="ECO:0000256" key="1">
    <source>
        <dbReference type="SAM" id="Phobius"/>
    </source>
</evidence>
<dbReference type="PANTHER" id="PTHR40763:SF4">
    <property type="entry name" value="DUF1707 DOMAIN-CONTAINING PROTEIN"/>
    <property type="match status" value="1"/>
</dbReference>
<reference evidence="3 4" key="1">
    <citation type="submission" date="2019-03" db="EMBL/GenBank/DDBJ databases">
        <title>Sequencing the genomes of 1000 actinobacteria strains.</title>
        <authorList>
            <person name="Klenk H.-P."/>
        </authorList>
    </citation>
    <scope>NUCLEOTIDE SEQUENCE [LARGE SCALE GENOMIC DNA]</scope>
    <source>
        <strain evidence="3 4">DSM 44969</strain>
    </source>
</reference>
<keyword evidence="4" id="KW-1185">Reference proteome</keyword>
<evidence type="ECO:0000259" key="2">
    <source>
        <dbReference type="Pfam" id="PF08044"/>
    </source>
</evidence>